<evidence type="ECO:0000259" key="4">
    <source>
        <dbReference type="Pfam" id="PF00291"/>
    </source>
</evidence>
<keyword evidence="3" id="KW-0663">Pyridoxal phosphate</keyword>
<dbReference type="Gene3D" id="3.40.50.1100">
    <property type="match status" value="2"/>
</dbReference>
<evidence type="ECO:0000313" key="5">
    <source>
        <dbReference type="EMBL" id="MBD2571231.1"/>
    </source>
</evidence>
<dbReference type="InterPro" id="IPR001926">
    <property type="entry name" value="TrpB-like_PALP"/>
</dbReference>
<accession>A0ABR8FM08</accession>
<reference evidence="5 6" key="1">
    <citation type="journal article" date="2020" name="ISME J.">
        <title>Comparative genomics reveals insights into cyanobacterial evolution and habitat adaptation.</title>
        <authorList>
            <person name="Chen M.Y."/>
            <person name="Teng W.K."/>
            <person name="Zhao L."/>
            <person name="Hu C.X."/>
            <person name="Zhou Y.K."/>
            <person name="Han B.P."/>
            <person name="Song L.R."/>
            <person name="Shu W.S."/>
        </authorList>
    </citation>
    <scope>NUCLEOTIDE SEQUENCE [LARGE SCALE GENOMIC DNA]</scope>
    <source>
        <strain evidence="5 6">FACHB-196</strain>
    </source>
</reference>
<name>A0ABR8FM08_9NOST</name>
<dbReference type="Proteomes" id="UP000640531">
    <property type="component" value="Unassembled WGS sequence"/>
</dbReference>
<comment type="caution">
    <text evidence="5">The sequence shown here is derived from an EMBL/GenBank/DDBJ whole genome shotgun (WGS) entry which is preliminary data.</text>
</comment>
<feature type="domain" description="Tryptophan synthase beta chain-like PALP" evidence="4">
    <location>
        <begin position="17"/>
        <end position="293"/>
    </location>
</feature>
<dbReference type="SUPFAM" id="SSF53686">
    <property type="entry name" value="Tryptophan synthase beta subunit-like PLP-dependent enzymes"/>
    <property type="match status" value="1"/>
</dbReference>
<comment type="cofactor">
    <cofactor evidence="1">
        <name>pyridoxal 5'-phosphate</name>
        <dbReference type="ChEBI" id="CHEBI:597326"/>
    </cofactor>
</comment>
<comment type="similarity">
    <text evidence="2">Belongs to the ACC deaminase/D-cysteine desulfhydrase family.</text>
</comment>
<dbReference type="InterPro" id="IPR027278">
    <property type="entry name" value="ACCD_DCysDesulf"/>
</dbReference>
<sequence>MSSIFLPPPIQKINSEIAANAGVKLSILRLDLMHPEVNGNKWFKLKYNLAEAKEKNISTILTFGGAYSNHIYATAAAGKIFGFRTIGVIRGEENRPLNPTLQFALAQGMQLVYIDRQTYKQKNTAEFHEDLQRRFGEIFIIPEGGCNLNGVRGCIEILQTVKQFNTICLACGTGTTLAGMTLSLNQQQKVIGFPVLKGGDFLKEDINNLLTNYLNSGLPTPVDSPAPWELICNYHFGGYAKVNNQLKLFCQNFQQQYNIPLDYVYTGKIFYGVMDLIAKGFLKSESLLLVHTGGLQGNLGLRKYLNLTNFP</sequence>
<dbReference type="PIRSF" id="PIRSF006278">
    <property type="entry name" value="ACCD_DCysDesulf"/>
    <property type="match status" value="1"/>
</dbReference>
<proteinExistence type="inferred from homology"/>
<evidence type="ECO:0000256" key="2">
    <source>
        <dbReference type="ARBA" id="ARBA00008639"/>
    </source>
</evidence>
<dbReference type="InterPro" id="IPR036052">
    <property type="entry name" value="TrpB-like_PALP_sf"/>
</dbReference>
<organism evidence="5 6">
    <name type="scientific">Anabaena lutea FACHB-196</name>
    <dbReference type="NCBI Taxonomy" id="2692881"/>
    <lineage>
        <taxon>Bacteria</taxon>
        <taxon>Bacillati</taxon>
        <taxon>Cyanobacteriota</taxon>
        <taxon>Cyanophyceae</taxon>
        <taxon>Nostocales</taxon>
        <taxon>Nostocaceae</taxon>
        <taxon>Anabaena</taxon>
    </lineage>
</organism>
<evidence type="ECO:0000313" key="6">
    <source>
        <dbReference type="Proteomes" id="UP000640531"/>
    </source>
</evidence>
<dbReference type="PANTHER" id="PTHR43780:SF2">
    <property type="entry name" value="1-AMINOCYCLOPROPANE-1-CARBOXYLATE DEAMINASE-RELATED"/>
    <property type="match status" value="1"/>
</dbReference>
<protein>
    <submittedName>
        <fullName evidence="5">1-aminocyclopropane-1-carboxylate deaminase/D-cysteine desulfhydrase</fullName>
    </submittedName>
</protein>
<keyword evidence="6" id="KW-1185">Reference proteome</keyword>
<dbReference type="EMBL" id="JACJST010000041">
    <property type="protein sequence ID" value="MBD2571231.1"/>
    <property type="molecule type" value="Genomic_DNA"/>
</dbReference>
<dbReference type="PANTHER" id="PTHR43780">
    <property type="entry name" value="1-AMINOCYCLOPROPANE-1-CARBOXYLATE DEAMINASE-RELATED"/>
    <property type="match status" value="1"/>
</dbReference>
<evidence type="ECO:0000256" key="1">
    <source>
        <dbReference type="ARBA" id="ARBA00001933"/>
    </source>
</evidence>
<gene>
    <name evidence="5" type="ORF">H6G59_25745</name>
</gene>
<dbReference type="Pfam" id="PF00291">
    <property type="entry name" value="PALP"/>
    <property type="match status" value="1"/>
</dbReference>
<evidence type="ECO:0000256" key="3">
    <source>
        <dbReference type="ARBA" id="ARBA00022898"/>
    </source>
</evidence>
<dbReference type="RefSeq" id="WP_190720635.1">
    <property type="nucleotide sequence ID" value="NZ_JACJST010000041.1"/>
</dbReference>